<name>A0A9D7QL59_9RHOO</name>
<comment type="caution">
    <text evidence="2">The sequence shown here is derived from an EMBL/GenBank/DDBJ whole genome shotgun (WGS) entry which is preliminary data.</text>
</comment>
<evidence type="ECO:0000313" key="3">
    <source>
        <dbReference type="Proteomes" id="UP000808146"/>
    </source>
</evidence>
<dbReference type="Proteomes" id="UP000808146">
    <property type="component" value="Unassembled WGS sequence"/>
</dbReference>
<evidence type="ECO:0000259" key="1">
    <source>
        <dbReference type="Pfam" id="PF13490"/>
    </source>
</evidence>
<sequence>MISCKEASRLASQQLERQLTLWERVQFRLHLAICIGCRRMEKQFQFLRVMTGAWMSQKD</sequence>
<proteinExistence type="predicted"/>
<gene>
    <name evidence="2" type="ORF">IPN75_12375</name>
</gene>
<organism evidence="2 3">
    <name type="scientific">Candidatus Dechloromonas phosphorivorans</name>
    <dbReference type="NCBI Taxonomy" id="2899244"/>
    <lineage>
        <taxon>Bacteria</taxon>
        <taxon>Pseudomonadati</taxon>
        <taxon>Pseudomonadota</taxon>
        <taxon>Betaproteobacteria</taxon>
        <taxon>Rhodocyclales</taxon>
        <taxon>Azonexaceae</taxon>
        <taxon>Dechloromonas</taxon>
    </lineage>
</organism>
<dbReference type="InterPro" id="IPR027383">
    <property type="entry name" value="Znf_put"/>
</dbReference>
<protein>
    <submittedName>
        <fullName evidence="2">Zf-HC2 domain-containing protein</fullName>
    </submittedName>
</protein>
<evidence type="ECO:0000313" key="2">
    <source>
        <dbReference type="EMBL" id="MBK8891092.1"/>
    </source>
</evidence>
<accession>A0A9D7QL59</accession>
<reference evidence="2" key="1">
    <citation type="submission" date="2020-10" db="EMBL/GenBank/DDBJ databases">
        <title>Connecting structure to function with the recovery of over 1000 high-quality activated sludge metagenome-assembled genomes encoding full-length rRNA genes using long-read sequencing.</title>
        <authorList>
            <person name="Singleton C.M."/>
            <person name="Petriglieri F."/>
            <person name="Kristensen J.M."/>
            <person name="Kirkegaard R.H."/>
            <person name="Michaelsen T.Y."/>
            <person name="Andersen M.H."/>
            <person name="Karst S.M."/>
            <person name="Dueholm M.S."/>
            <person name="Nielsen P.H."/>
            <person name="Albertsen M."/>
        </authorList>
    </citation>
    <scope>NUCLEOTIDE SEQUENCE</scope>
    <source>
        <strain evidence="2">OdNE_18-Q3-R46-58_BAT3C.305</strain>
    </source>
</reference>
<dbReference type="AlphaFoldDB" id="A0A9D7QL59"/>
<dbReference type="EMBL" id="JADKBR010000017">
    <property type="protein sequence ID" value="MBK8891092.1"/>
    <property type="molecule type" value="Genomic_DNA"/>
</dbReference>
<dbReference type="Pfam" id="PF13490">
    <property type="entry name" value="zf-HC2"/>
    <property type="match status" value="1"/>
</dbReference>
<feature type="domain" description="Putative zinc-finger" evidence="1">
    <location>
        <begin position="4"/>
        <end position="38"/>
    </location>
</feature>